<dbReference type="PROSITE" id="PS51257">
    <property type="entry name" value="PROKAR_LIPOPROTEIN"/>
    <property type="match status" value="1"/>
</dbReference>
<evidence type="ECO:0000313" key="1">
    <source>
        <dbReference type="EMBL" id="MDI6451368.1"/>
    </source>
</evidence>
<dbReference type="EMBL" id="JASCXX010000034">
    <property type="protein sequence ID" value="MDI6451368.1"/>
    <property type="molecule type" value="Genomic_DNA"/>
</dbReference>
<organism evidence="1 2">
    <name type="scientific">Anaerobaca lacustris</name>
    <dbReference type="NCBI Taxonomy" id="3044600"/>
    <lineage>
        <taxon>Bacteria</taxon>
        <taxon>Pseudomonadati</taxon>
        <taxon>Planctomycetota</taxon>
        <taxon>Phycisphaerae</taxon>
        <taxon>Sedimentisphaerales</taxon>
        <taxon>Anaerobacaceae</taxon>
        <taxon>Anaerobaca</taxon>
    </lineage>
</organism>
<name>A0AAW6U5X3_9BACT</name>
<dbReference type="AlphaFoldDB" id="A0AAW6U5X3"/>
<accession>A0AAW6U5X3</accession>
<gene>
    <name evidence="1" type="ORF">QJ522_20065</name>
</gene>
<proteinExistence type="predicted"/>
<reference evidence="1" key="1">
    <citation type="submission" date="2023-05" db="EMBL/GenBank/DDBJ databases">
        <title>Anaerotaeda fermentans gen. nov., sp. nov., a novel anaerobic planctomycete of the new family within the order Sedimentisphaerales isolated from Taman Peninsula, Russia.</title>
        <authorList>
            <person name="Khomyakova M.A."/>
            <person name="Merkel A.Y."/>
            <person name="Slobodkin A.I."/>
        </authorList>
    </citation>
    <scope>NUCLEOTIDE SEQUENCE</scope>
    <source>
        <strain evidence="1">M17dextr</strain>
    </source>
</reference>
<dbReference type="Proteomes" id="UP001431776">
    <property type="component" value="Unassembled WGS sequence"/>
</dbReference>
<keyword evidence="2" id="KW-1185">Reference proteome</keyword>
<sequence>MRNRRTRHYLAAALGVSILLGMVAGCMIDLTKGRDFGEPPVCQVHARVMRKEKVPLISGYDLYGGDWAQAEREQFPHSDSPRRWDGDLAVHGEHGLAYVCPGCNEARNRWLIQNRPGVARAKGLID</sequence>
<protein>
    <submittedName>
        <fullName evidence="1">Uncharacterized protein</fullName>
    </submittedName>
</protein>
<comment type="caution">
    <text evidence="1">The sequence shown here is derived from an EMBL/GenBank/DDBJ whole genome shotgun (WGS) entry which is preliminary data.</text>
</comment>
<dbReference type="RefSeq" id="WP_349246775.1">
    <property type="nucleotide sequence ID" value="NZ_JASCXX010000034.1"/>
</dbReference>
<evidence type="ECO:0000313" key="2">
    <source>
        <dbReference type="Proteomes" id="UP001431776"/>
    </source>
</evidence>